<dbReference type="PANTHER" id="PTHR13966:SF5">
    <property type="entry name" value="ENDONUCLEASE G, MITOCHONDRIAL"/>
    <property type="match status" value="1"/>
</dbReference>
<dbReference type="GO" id="GO:0000014">
    <property type="term" value="F:single-stranded DNA endodeoxyribonuclease activity"/>
    <property type="evidence" value="ECO:0007669"/>
    <property type="project" value="EnsemblFungi"/>
</dbReference>
<reference evidence="15" key="1">
    <citation type="journal article" date="2016" name="Nat. Commun.">
        <title>Genome analysis of three Pneumocystis species reveals adaptation mechanisms to life exclusively in mammalian hosts.</title>
        <authorList>
            <person name="Ma L."/>
            <person name="Chen Z."/>
            <person name="Huang D.W."/>
            <person name="Kutty G."/>
            <person name="Ishihara M."/>
            <person name="Wang H."/>
            <person name="Abouelleil A."/>
            <person name="Bishop L."/>
            <person name="Davey E."/>
            <person name="Deng R."/>
            <person name="Deng X."/>
            <person name="Fan L."/>
            <person name="Fantoni G."/>
            <person name="Fitzgerald M."/>
            <person name="Gogineni E."/>
            <person name="Goldberg J.M."/>
            <person name="Handley G."/>
            <person name="Hu X."/>
            <person name="Huber C."/>
            <person name="Jiao X."/>
            <person name="Jones K."/>
            <person name="Levin J.Z."/>
            <person name="Liu Y."/>
            <person name="Macdonald P."/>
            <person name="Melnikov A."/>
            <person name="Raley C."/>
            <person name="Sassi M."/>
            <person name="Sherman B.T."/>
            <person name="Song X."/>
            <person name="Sykes S."/>
            <person name="Tran B."/>
            <person name="Walsh L."/>
            <person name="Xia Y."/>
            <person name="Yang J."/>
            <person name="Young S."/>
            <person name="Zeng Q."/>
            <person name="Zheng X."/>
            <person name="Stephens R."/>
            <person name="Nusbaum C."/>
            <person name="Birren B.W."/>
            <person name="Azadi P."/>
            <person name="Lempicki R.A."/>
            <person name="Cuomo C.A."/>
            <person name="Kovacs J.A."/>
        </authorList>
    </citation>
    <scope>NUCLEOTIDE SEQUENCE [LARGE SCALE GENOMIC DNA]</scope>
    <source>
        <strain evidence="15">B80</strain>
    </source>
</reference>
<dbReference type="GO" id="GO:0006401">
    <property type="term" value="P:RNA catabolic process"/>
    <property type="evidence" value="ECO:0007669"/>
    <property type="project" value="EnsemblFungi"/>
</dbReference>
<evidence type="ECO:0000256" key="9">
    <source>
        <dbReference type="PIRSR" id="PIRSR640255-2"/>
    </source>
</evidence>
<dbReference type="GO" id="GO:0003676">
    <property type="term" value="F:nucleic acid binding"/>
    <property type="evidence" value="ECO:0007669"/>
    <property type="project" value="InterPro"/>
</dbReference>
<dbReference type="GO" id="GO:0005743">
    <property type="term" value="C:mitochondrial inner membrane"/>
    <property type="evidence" value="ECO:0007669"/>
    <property type="project" value="EnsemblFungi"/>
</dbReference>
<proteinExistence type="inferred from homology"/>
<comment type="caution">
    <text evidence="14">The sequence shown here is derived from an EMBL/GenBank/DDBJ whole genome shotgun (WGS) entry which is preliminary data.</text>
</comment>
<feature type="transmembrane region" description="Helical" evidence="11">
    <location>
        <begin position="6"/>
        <end position="27"/>
    </location>
</feature>
<evidence type="ECO:0000256" key="2">
    <source>
        <dbReference type="ARBA" id="ARBA00010052"/>
    </source>
</evidence>
<dbReference type="AlphaFoldDB" id="A0A0W4ZJ31"/>
<evidence type="ECO:0000256" key="8">
    <source>
        <dbReference type="PIRSR" id="PIRSR640255-1"/>
    </source>
</evidence>
<evidence type="ECO:0000256" key="10">
    <source>
        <dbReference type="RuleBase" id="RU366055"/>
    </source>
</evidence>
<dbReference type="PANTHER" id="PTHR13966">
    <property type="entry name" value="ENDONUCLEASE RELATED"/>
    <property type="match status" value="1"/>
</dbReference>
<evidence type="ECO:0000313" key="14">
    <source>
        <dbReference type="EMBL" id="KTW28385.1"/>
    </source>
</evidence>
<keyword evidence="5 10" id="KW-0255">Endonuclease</keyword>
<dbReference type="InterPro" id="IPR020821">
    <property type="entry name" value="ENPP1-3/EXOG-like_nuc-like"/>
</dbReference>
<dbReference type="GO" id="GO:0006309">
    <property type="term" value="P:apoptotic DNA fragmentation"/>
    <property type="evidence" value="ECO:0007669"/>
    <property type="project" value="EnsemblFungi"/>
</dbReference>
<dbReference type="GO" id="GO:0005829">
    <property type="term" value="C:cytosol"/>
    <property type="evidence" value="ECO:0007669"/>
    <property type="project" value="EnsemblFungi"/>
</dbReference>
<keyword evidence="7" id="KW-0460">Magnesium</keyword>
<evidence type="ECO:0000256" key="4">
    <source>
        <dbReference type="ARBA" id="ARBA00022723"/>
    </source>
</evidence>
<dbReference type="GO" id="GO:0051607">
    <property type="term" value="P:defense response to virus"/>
    <property type="evidence" value="ECO:0007669"/>
    <property type="project" value="EnsemblFungi"/>
</dbReference>
<dbReference type="GO" id="GO:0005634">
    <property type="term" value="C:nucleus"/>
    <property type="evidence" value="ECO:0007669"/>
    <property type="project" value="EnsemblFungi"/>
</dbReference>
<dbReference type="GO" id="GO:0006310">
    <property type="term" value="P:DNA recombination"/>
    <property type="evidence" value="ECO:0007669"/>
    <property type="project" value="EnsemblFungi"/>
</dbReference>
<dbReference type="GO" id="GO:0046872">
    <property type="term" value="F:metal ion binding"/>
    <property type="evidence" value="ECO:0007669"/>
    <property type="project" value="UniProtKB-KW"/>
</dbReference>
<feature type="binding site" evidence="9">
    <location>
        <position position="169"/>
    </location>
    <ligand>
        <name>Mg(2+)</name>
        <dbReference type="ChEBI" id="CHEBI:18420"/>
        <note>catalytic</note>
    </ligand>
</feature>
<keyword evidence="11" id="KW-0472">Membrane</keyword>
<evidence type="ECO:0000259" key="12">
    <source>
        <dbReference type="SMART" id="SM00477"/>
    </source>
</evidence>
<evidence type="ECO:0000256" key="6">
    <source>
        <dbReference type="ARBA" id="ARBA00022801"/>
    </source>
</evidence>
<feature type="active site" description="Proton acceptor" evidence="8">
    <location>
        <position position="137"/>
    </location>
</feature>
<keyword evidence="11" id="KW-0812">Transmembrane</keyword>
<dbReference type="OrthoDB" id="5418055at2759"/>
<gene>
    <name evidence="14" type="ORF">T552_01645</name>
</gene>
<feature type="domain" description="ENPP1-3/EXOG-like endonuclease/phosphodiesterase" evidence="12">
    <location>
        <begin position="73"/>
        <end position="284"/>
    </location>
</feature>
<keyword evidence="11" id="KW-1133">Transmembrane helix</keyword>
<dbReference type="EMBL" id="LFVZ01000007">
    <property type="protein sequence ID" value="KTW28385.1"/>
    <property type="molecule type" value="Genomic_DNA"/>
</dbReference>
<keyword evidence="15" id="KW-1185">Reference proteome</keyword>
<feature type="domain" description="DNA/RNA non-specific endonuclease/pyrophosphatase/phosphodiesterase" evidence="13">
    <location>
        <begin position="72"/>
        <end position="288"/>
    </location>
</feature>
<evidence type="ECO:0000256" key="11">
    <source>
        <dbReference type="SAM" id="Phobius"/>
    </source>
</evidence>
<evidence type="ECO:0000256" key="7">
    <source>
        <dbReference type="ARBA" id="ARBA00022842"/>
    </source>
</evidence>
<dbReference type="RefSeq" id="XP_018225928.1">
    <property type="nucleotide sequence ID" value="XM_018370220.1"/>
</dbReference>
<dbReference type="GO" id="GO:0004529">
    <property type="term" value="F:DNA exonuclease activity"/>
    <property type="evidence" value="ECO:0007669"/>
    <property type="project" value="EnsemblFungi"/>
</dbReference>
<dbReference type="InterPro" id="IPR044929">
    <property type="entry name" value="DNA/RNA_non-sp_Endonuclease_sf"/>
</dbReference>
<dbReference type="Pfam" id="PF01223">
    <property type="entry name" value="Endonuclease_NS"/>
    <property type="match status" value="1"/>
</dbReference>
<comment type="similarity">
    <text evidence="2 10">Belongs to the DNA/RNA non-specific endonuclease family.</text>
</comment>
<keyword evidence="3 10" id="KW-0540">Nuclease</keyword>
<dbReference type="GeneID" id="28936423"/>
<dbReference type="InterPro" id="IPR044925">
    <property type="entry name" value="His-Me_finger_sf"/>
</dbReference>
<dbReference type="EC" id="3.1.30.-" evidence="10"/>
<dbReference type="InterPro" id="IPR001604">
    <property type="entry name" value="Endo_G_ENPP1-like_dom"/>
</dbReference>
<dbReference type="GO" id="GO:0004521">
    <property type="term" value="F:RNA endonuclease activity"/>
    <property type="evidence" value="ECO:0007669"/>
    <property type="project" value="EnsemblFungi"/>
</dbReference>
<dbReference type="VEuPathDB" id="FungiDB:T552_01645"/>
<evidence type="ECO:0000256" key="3">
    <source>
        <dbReference type="ARBA" id="ARBA00022722"/>
    </source>
</evidence>
<dbReference type="InterPro" id="IPR040255">
    <property type="entry name" value="Non-specific_endonuclease"/>
</dbReference>
<evidence type="ECO:0000313" key="15">
    <source>
        <dbReference type="Proteomes" id="UP000054454"/>
    </source>
</evidence>
<dbReference type="PROSITE" id="PS01070">
    <property type="entry name" value="NUCLEASE_NON_SPEC"/>
    <property type="match status" value="1"/>
</dbReference>
<accession>A0A0W4ZJ31</accession>
<organism evidence="14 15">
    <name type="scientific">Pneumocystis carinii (strain B80)</name>
    <name type="common">Rat pneumocystis pneumonia agent</name>
    <name type="synonym">Pneumocystis carinii f. sp. carinii</name>
    <dbReference type="NCBI Taxonomy" id="1408658"/>
    <lineage>
        <taxon>Eukaryota</taxon>
        <taxon>Fungi</taxon>
        <taxon>Dikarya</taxon>
        <taxon>Ascomycota</taxon>
        <taxon>Taphrinomycotina</taxon>
        <taxon>Pneumocystomycetes</taxon>
        <taxon>Pneumocystaceae</taxon>
        <taxon>Pneumocystis</taxon>
    </lineage>
</organism>
<name>A0A0W4ZJ31_PNEC8</name>
<protein>
    <recommendedName>
        <fullName evidence="10">Endonuclease</fullName>
        <ecNumber evidence="10">3.1.30.-</ecNumber>
    </recommendedName>
</protein>
<dbReference type="CDD" id="cd00091">
    <property type="entry name" value="NUC"/>
    <property type="match status" value="1"/>
</dbReference>
<keyword evidence="6 10" id="KW-0378">Hydrolase</keyword>
<sequence>MISKIFYSISIFTIGSVGGALLGTFYFSKKLSFKDSSLNDLSLKKVGTFNEIINPYRIFDFCDPRPVHDLIVRKGYISSYNRQTRVPSWSTTEITSESLKMNNSNRKFSKFKEDETIDLKFRSKISDYFRSGYDRGHLIPAANVKFSQDALDETFYLTNIAPQVGEGFNRNYWFYFEEFSRSLKSKFEYVSIINGPLYLPKKDPDGKWRVTYEMIGDPPNVAVPTHFFSIIYARDTSDDTVAVGSFVIPNTRIDDDTKLIEFATPISAIERASGLDFTYKFGKKQKELCKSVECDVQQFIRKAHWSSAPIKT</sequence>
<evidence type="ECO:0000259" key="13">
    <source>
        <dbReference type="SMART" id="SM00892"/>
    </source>
</evidence>
<dbReference type="Proteomes" id="UP000054454">
    <property type="component" value="Unassembled WGS sequence"/>
</dbReference>
<keyword evidence="4 9" id="KW-0479">Metal-binding</keyword>
<comment type="cofactor">
    <cofactor evidence="1 10">
        <name>Mg(2+)</name>
        <dbReference type="ChEBI" id="CHEBI:18420"/>
    </cofactor>
</comment>
<dbReference type="SMART" id="SM00892">
    <property type="entry name" value="Endonuclease_NS"/>
    <property type="match status" value="1"/>
</dbReference>
<dbReference type="SMART" id="SM00477">
    <property type="entry name" value="NUC"/>
    <property type="match status" value="1"/>
</dbReference>
<evidence type="ECO:0000256" key="1">
    <source>
        <dbReference type="ARBA" id="ARBA00001946"/>
    </source>
</evidence>
<dbReference type="Gene3D" id="3.40.570.10">
    <property type="entry name" value="Extracellular Endonuclease, subunit A"/>
    <property type="match status" value="1"/>
</dbReference>
<evidence type="ECO:0000256" key="5">
    <source>
        <dbReference type="ARBA" id="ARBA00022759"/>
    </source>
</evidence>
<dbReference type="InterPro" id="IPR018524">
    <property type="entry name" value="DNA/RNA_endonuclease_AS"/>
</dbReference>
<dbReference type="SUPFAM" id="SSF54060">
    <property type="entry name" value="His-Me finger endonucleases"/>
    <property type="match status" value="1"/>
</dbReference>